<reference evidence="1 2" key="1">
    <citation type="submission" date="2018-01" db="EMBL/GenBank/DDBJ databases">
        <title>Whole genome analyses suggest that Burkholderia sensu lato contains two further novel genera in the rhizoxinica-symbiotica group Mycetohabitans gen. nov., and Trinickia gen. nov.: implications for the evolution of diazotrophy and nodulation in the Burkholderiaceae.</title>
        <authorList>
            <person name="Estrada-de los Santos P."/>
            <person name="Palmer M."/>
            <person name="Chavez-Ramirez B."/>
            <person name="Beukes C."/>
            <person name="Steenkamp E.T."/>
            <person name="Hirsch A.M."/>
            <person name="Manyaka P."/>
            <person name="Maluk M."/>
            <person name="Lafos M."/>
            <person name="Crook M."/>
            <person name="Gross E."/>
            <person name="Simon M.F."/>
            <person name="Bueno dos Reis Junior F."/>
            <person name="Poole P.S."/>
            <person name="Venter S.N."/>
            <person name="James E.K."/>
        </authorList>
    </citation>
    <scope>NUCLEOTIDE SEQUENCE [LARGE SCALE GENOMIC DNA]</scope>
    <source>
        <strain evidence="1 2">GP25-8</strain>
    </source>
</reference>
<dbReference type="EMBL" id="PNYB01000003">
    <property type="protein sequence ID" value="PMS27012.1"/>
    <property type="molecule type" value="Genomic_DNA"/>
</dbReference>
<organism evidence="1 2">
    <name type="scientific">Trinickia soli</name>
    <dbReference type="NCBI Taxonomy" id="380675"/>
    <lineage>
        <taxon>Bacteria</taxon>
        <taxon>Pseudomonadati</taxon>
        <taxon>Pseudomonadota</taxon>
        <taxon>Betaproteobacteria</taxon>
        <taxon>Burkholderiales</taxon>
        <taxon>Burkholderiaceae</taxon>
        <taxon>Trinickia</taxon>
    </lineage>
</organism>
<evidence type="ECO:0000313" key="2">
    <source>
        <dbReference type="Proteomes" id="UP000235347"/>
    </source>
</evidence>
<comment type="caution">
    <text evidence="1">The sequence shown here is derived from an EMBL/GenBank/DDBJ whole genome shotgun (WGS) entry which is preliminary data.</text>
</comment>
<gene>
    <name evidence="1" type="ORF">C0Z19_04355</name>
</gene>
<dbReference type="Pfam" id="PF20126">
    <property type="entry name" value="TumE"/>
    <property type="match status" value="1"/>
</dbReference>
<accession>A0A2N7WC75</accession>
<evidence type="ECO:0000313" key="1">
    <source>
        <dbReference type="EMBL" id="PMS27012.1"/>
    </source>
</evidence>
<name>A0A2N7WC75_9BURK</name>
<keyword evidence="2" id="KW-1185">Reference proteome</keyword>
<dbReference type="AlphaFoldDB" id="A0A2N7WC75"/>
<sequence length="97" mass="11533">MKKKATLLFEDRTVYPDGAILEMRIWRLPERDAERPHGLKYSLFYGRDGRRVIGYDNERGKGDHRHYGSHEEPYVFSTAERMVADFLDDVERERSVK</sequence>
<proteinExistence type="predicted"/>
<dbReference type="Proteomes" id="UP000235347">
    <property type="component" value="Unassembled WGS sequence"/>
</dbReference>
<protein>
    <submittedName>
        <fullName evidence="1">Uncharacterized protein</fullName>
    </submittedName>
</protein>
<dbReference type="InterPro" id="IPR045397">
    <property type="entry name" value="TumE-like"/>
</dbReference>